<protein>
    <submittedName>
        <fullName evidence="2">Uncharacterized protein</fullName>
    </submittedName>
</protein>
<feature type="region of interest" description="Disordered" evidence="1">
    <location>
        <begin position="1007"/>
        <end position="1030"/>
    </location>
</feature>
<feature type="region of interest" description="Disordered" evidence="1">
    <location>
        <begin position="899"/>
        <end position="993"/>
    </location>
</feature>
<organism evidence="2 3">
    <name type="scientific">Microthlaspi erraticum</name>
    <dbReference type="NCBI Taxonomy" id="1685480"/>
    <lineage>
        <taxon>Eukaryota</taxon>
        <taxon>Viridiplantae</taxon>
        <taxon>Streptophyta</taxon>
        <taxon>Embryophyta</taxon>
        <taxon>Tracheophyta</taxon>
        <taxon>Spermatophyta</taxon>
        <taxon>Magnoliopsida</taxon>
        <taxon>eudicotyledons</taxon>
        <taxon>Gunneridae</taxon>
        <taxon>Pentapetalae</taxon>
        <taxon>rosids</taxon>
        <taxon>malvids</taxon>
        <taxon>Brassicales</taxon>
        <taxon>Brassicaceae</taxon>
        <taxon>Coluteocarpeae</taxon>
        <taxon>Microthlaspi</taxon>
    </lineage>
</organism>
<evidence type="ECO:0000313" key="3">
    <source>
        <dbReference type="Proteomes" id="UP000467841"/>
    </source>
</evidence>
<feature type="region of interest" description="Disordered" evidence="1">
    <location>
        <begin position="381"/>
        <end position="405"/>
    </location>
</feature>
<evidence type="ECO:0000313" key="2">
    <source>
        <dbReference type="EMBL" id="CAA7013506.1"/>
    </source>
</evidence>
<feature type="compositionally biased region" description="Polar residues" evidence="1">
    <location>
        <begin position="950"/>
        <end position="965"/>
    </location>
</feature>
<evidence type="ECO:0000256" key="1">
    <source>
        <dbReference type="SAM" id="MobiDB-lite"/>
    </source>
</evidence>
<proteinExistence type="predicted"/>
<feature type="compositionally biased region" description="Basic and acidic residues" evidence="1">
    <location>
        <begin position="922"/>
        <end position="933"/>
    </location>
</feature>
<keyword evidence="3" id="KW-1185">Reference proteome</keyword>
<gene>
    <name evidence="2" type="ORF">MERR_LOCUS740</name>
</gene>
<feature type="compositionally biased region" description="Basic and acidic residues" evidence="1">
    <location>
        <begin position="973"/>
        <end position="986"/>
    </location>
</feature>
<feature type="compositionally biased region" description="Basic and acidic residues" evidence="1">
    <location>
        <begin position="381"/>
        <end position="391"/>
    </location>
</feature>
<sequence>MEFHGMKRKKLQSLCKKHGIPANLKNIEMASRLASLFQKETQKAAEVIDLEEIEDEDVERRFKPLVEIYNREDCSRAQDVARLGENVNVPLVDERVKAPRKSRKLGKSVSELLLVDETITRRKKQESASSLGNIALRKLLVEHAQFDQEEEEGGVVNVVEASGFYKNGETCRYFTKKKHSKVELGTFGRRGEEKHEDDTVLMAEVKDKEEEASSLPVPLIHEAEIFEETTPPPTSVHLSVKNPEAVSTGQILVKDIGDEDIEAKEEIFVSIPGSELKKHNLEAKLAEAEAACCNEIHSSKDEMKVLSQPVTMSKAACSILDESEVFVTPEGRNLMLMEQENGKTSAADSVTHHDDEAAESHAVVFTIPEKVSLVADSGLDDVGKEEEHTATEPDVLTDEARNEGESVAVELHEESDIATSPLRQLSGVRDIKGDGIEWKEENGFVELTCISPDSHALLGKFESDGAEKSGGNKDKASEGKAAAEFHDESAVPEEAAKCEGNRVVELQVDCDVFTSAEKHLLLETAEGDSIKDKEEASSSLPVLLTERLDVSIHEAEIFEETTPPPTSVHFAVSNPEAVSAGHILVKEHNLVAKLAEAEASVEISAVCCNEIHEPGESSSSETKAAESVLIIENVLEGECEEKLELGTVLFEEEKEQVPSLLLERLSPASVKLAITSPAAELVVRTGRILLKDIASTMSVEEVTNTQDETLICTPRSELKEHYSVAKLAKVEANLENSAASCNENHSSKDDEKGSLENVFQEEKLQGSFSECSVEEQADTCKVGRISLEHCVDLETMDEVSPMEENVSDCVKEGGRKTVLAEVMKVEESHELSGVLTASESHSLMRVFEPEEAENKYKENKVVELLSESNISINLEKQLVSVDSGLDGTIMIKDHTGATSCEESFGFTSPERNQLSGNTEPHTVGKQEQKEVDSRLLLGESGQDRLGHGKSGSSEYQSHHGSSVSRKTCVLGGTEDKHQGDHSKEDEATGAITLTTPFEKAISLTPKEFTTEDNTNEEDATKATAKQSRGHSPHVYSLNLFDFDAVGTKTATETERNVGLPLPAEVDSETIGEISSHLEVAGTCSVVSEESAPFTDIQSQINDDALEEMEITGDYNISLFNTFSILTEKDSSLDLDESTLHNHKDEQVKAITLTPDEITVQDNMIEKAADEEMIENIDETEKQVGGDDPILIYRTEVKPKWHDMKENAPSSKIVDHLNVTARRTSKRQPLKDLRNN</sequence>
<dbReference type="EMBL" id="CACVBM020000044">
    <property type="protein sequence ID" value="CAA7013506.1"/>
    <property type="molecule type" value="Genomic_DNA"/>
</dbReference>
<reference evidence="2" key="1">
    <citation type="submission" date="2020-01" db="EMBL/GenBank/DDBJ databases">
        <authorList>
            <person name="Mishra B."/>
        </authorList>
    </citation>
    <scope>NUCLEOTIDE SEQUENCE [LARGE SCALE GENOMIC DNA]</scope>
</reference>
<feature type="compositionally biased region" description="Polar residues" evidence="1">
    <location>
        <begin position="899"/>
        <end position="920"/>
    </location>
</feature>
<dbReference type="AlphaFoldDB" id="A0A6D2HCP1"/>
<dbReference type="OrthoDB" id="913480at2759"/>
<dbReference type="Proteomes" id="UP000467841">
    <property type="component" value="Unassembled WGS sequence"/>
</dbReference>
<accession>A0A6D2HCP1</accession>
<name>A0A6D2HCP1_9BRAS</name>
<comment type="caution">
    <text evidence="2">The sequence shown here is derived from an EMBL/GenBank/DDBJ whole genome shotgun (WGS) entry which is preliminary data.</text>
</comment>